<dbReference type="Pfam" id="PF21857">
    <property type="entry name" value="DUF6913"/>
    <property type="match status" value="1"/>
</dbReference>
<dbReference type="EMBL" id="JADIMV010000054">
    <property type="protein sequence ID" value="MBO8439647.1"/>
    <property type="molecule type" value="Genomic_DNA"/>
</dbReference>
<dbReference type="InterPro" id="IPR054207">
    <property type="entry name" value="DUF6913"/>
</dbReference>
<evidence type="ECO:0000313" key="1">
    <source>
        <dbReference type="EMBL" id="MBO8439647.1"/>
    </source>
</evidence>
<reference evidence="1" key="1">
    <citation type="submission" date="2020-10" db="EMBL/GenBank/DDBJ databases">
        <authorList>
            <person name="Gilroy R."/>
        </authorList>
    </citation>
    <scope>NUCLEOTIDE SEQUENCE</scope>
    <source>
        <strain evidence="1">3924</strain>
    </source>
</reference>
<evidence type="ECO:0000313" key="2">
    <source>
        <dbReference type="Proteomes" id="UP000712007"/>
    </source>
</evidence>
<accession>A0A940DKX6</accession>
<organism evidence="1 2">
    <name type="scientific">Candidatus Aphodosoma intestinipullorum</name>
    <dbReference type="NCBI Taxonomy" id="2840674"/>
    <lineage>
        <taxon>Bacteria</taxon>
        <taxon>Pseudomonadati</taxon>
        <taxon>Bacteroidota</taxon>
        <taxon>Bacteroidia</taxon>
        <taxon>Bacteroidales</taxon>
        <taxon>Candidatus Aphodosoma</taxon>
    </lineage>
</organism>
<comment type="caution">
    <text evidence="1">The sequence shown here is derived from an EMBL/GenBank/DDBJ whole genome shotgun (WGS) entry which is preliminary data.</text>
</comment>
<sequence>MGLKDYFFRKEMRRRFRHGRFVSWSSVRSVLILAECATADEAAAVTSIADSVRREGIRVAVCIYTEAKEFSVTPSDELCVITKKDISLFGWPKKGVAASLLGRAFDVAVDLSPRQSWALRYVLVRAQVTMRCGRQGEAYDLYDFMIDDSSASPAELFRQTRLYLEMIRESGAAS</sequence>
<proteinExistence type="predicted"/>
<reference evidence="1" key="2">
    <citation type="journal article" date="2021" name="PeerJ">
        <title>Extensive microbial diversity within the chicken gut microbiome revealed by metagenomics and culture.</title>
        <authorList>
            <person name="Gilroy R."/>
            <person name="Ravi A."/>
            <person name="Getino M."/>
            <person name="Pursley I."/>
            <person name="Horton D.L."/>
            <person name="Alikhan N.F."/>
            <person name="Baker D."/>
            <person name="Gharbi K."/>
            <person name="Hall N."/>
            <person name="Watson M."/>
            <person name="Adriaenssens E.M."/>
            <person name="Foster-Nyarko E."/>
            <person name="Jarju S."/>
            <person name="Secka A."/>
            <person name="Antonio M."/>
            <person name="Oren A."/>
            <person name="Chaudhuri R.R."/>
            <person name="La Ragione R."/>
            <person name="Hildebrand F."/>
            <person name="Pallen M.J."/>
        </authorList>
    </citation>
    <scope>NUCLEOTIDE SEQUENCE</scope>
    <source>
        <strain evidence="1">3924</strain>
    </source>
</reference>
<name>A0A940DKX6_9BACT</name>
<gene>
    <name evidence="1" type="ORF">IAC51_03245</name>
</gene>
<dbReference type="AlphaFoldDB" id="A0A940DKX6"/>
<protein>
    <submittedName>
        <fullName evidence="1">Uncharacterized protein</fullName>
    </submittedName>
</protein>
<dbReference type="Proteomes" id="UP000712007">
    <property type="component" value="Unassembled WGS sequence"/>
</dbReference>